<evidence type="ECO:0000313" key="2">
    <source>
        <dbReference type="WBParaSite" id="ACRNAN_scaffold2812.g12805.t1"/>
    </source>
</evidence>
<keyword evidence="1" id="KW-1185">Reference proteome</keyword>
<dbReference type="AlphaFoldDB" id="A0A914DJL8"/>
<proteinExistence type="predicted"/>
<accession>A0A914DJL8</accession>
<dbReference type="WBParaSite" id="ACRNAN_scaffold2812.g12805.t1">
    <property type="protein sequence ID" value="ACRNAN_scaffold2812.g12805.t1"/>
    <property type="gene ID" value="ACRNAN_scaffold2812.g12805"/>
</dbReference>
<dbReference type="Proteomes" id="UP000887540">
    <property type="component" value="Unplaced"/>
</dbReference>
<name>A0A914DJL8_9BILA</name>
<sequence length="92" mass="11028">MLVAGGYCIPNDDHDPPLFGYRLDANTVFNVTMLFYLKIGYLNLDSKQLVWHDIHFYRWFFGARNEYLDDCFFVSSQKIDRFGKSRIRYKGW</sequence>
<organism evidence="1 2">
    <name type="scientific">Acrobeloides nanus</name>
    <dbReference type="NCBI Taxonomy" id="290746"/>
    <lineage>
        <taxon>Eukaryota</taxon>
        <taxon>Metazoa</taxon>
        <taxon>Ecdysozoa</taxon>
        <taxon>Nematoda</taxon>
        <taxon>Chromadorea</taxon>
        <taxon>Rhabditida</taxon>
        <taxon>Tylenchina</taxon>
        <taxon>Cephalobomorpha</taxon>
        <taxon>Cephaloboidea</taxon>
        <taxon>Cephalobidae</taxon>
        <taxon>Acrobeloides</taxon>
    </lineage>
</organism>
<evidence type="ECO:0000313" key="1">
    <source>
        <dbReference type="Proteomes" id="UP000887540"/>
    </source>
</evidence>
<reference evidence="2" key="1">
    <citation type="submission" date="2022-11" db="UniProtKB">
        <authorList>
            <consortium name="WormBaseParasite"/>
        </authorList>
    </citation>
    <scope>IDENTIFICATION</scope>
</reference>
<protein>
    <submittedName>
        <fullName evidence="2">Uncharacterized protein</fullName>
    </submittedName>
</protein>